<sequence length="35" mass="4095">MDIFSLYPIEQVSIVSFEVMSYHEKLSFGRVKQSV</sequence>
<organism evidence="1">
    <name type="scientific">Anguilla anguilla</name>
    <name type="common">European freshwater eel</name>
    <name type="synonym">Muraena anguilla</name>
    <dbReference type="NCBI Taxonomy" id="7936"/>
    <lineage>
        <taxon>Eukaryota</taxon>
        <taxon>Metazoa</taxon>
        <taxon>Chordata</taxon>
        <taxon>Craniata</taxon>
        <taxon>Vertebrata</taxon>
        <taxon>Euteleostomi</taxon>
        <taxon>Actinopterygii</taxon>
        <taxon>Neopterygii</taxon>
        <taxon>Teleostei</taxon>
        <taxon>Anguilliformes</taxon>
        <taxon>Anguillidae</taxon>
        <taxon>Anguilla</taxon>
    </lineage>
</organism>
<dbReference type="EMBL" id="GBXM01032058">
    <property type="protein sequence ID" value="JAH76519.1"/>
    <property type="molecule type" value="Transcribed_RNA"/>
</dbReference>
<accession>A0A0E9VEG3</accession>
<dbReference type="AlphaFoldDB" id="A0A0E9VEG3"/>
<name>A0A0E9VEG3_ANGAN</name>
<reference evidence="1" key="1">
    <citation type="submission" date="2014-11" db="EMBL/GenBank/DDBJ databases">
        <authorList>
            <person name="Amaro Gonzalez C."/>
        </authorList>
    </citation>
    <scope>NUCLEOTIDE SEQUENCE</scope>
</reference>
<protein>
    <submittedName>
        <fullName evidence="1">Uncharacterized protein</fullName>
    </submittedName>
</protein>
<proteinExistence type="predicted"/>
<reference evidence="1" key="2">
    <citation type="journal article" date="2015" name="Fish Shellfish Immunol.">
        <title>Early steps in the European eel (Anguilla anguilla)-Vibrio vulnificus interaction in the gills: Role of the RtxA13 toxin.</title>
        <authorList>
            <person name="Callol A."/>
            <person name="Pajuelo D."/>
            <person name="Ebbesson L."/>
            <person name="Teles M."/>
            <person name="MacKenzie S."/>
            <person name="Amaro C."/>
        </authorList>
    </citation>
    <scope>NUCLEOTIDE SEQUENCE</scope>
</reference>
<evidence type="ECO:0000313" key="1">
    <source>
        <dbReference type="EMBL" id="JAH76519.1"/>
    </source>
</evidence>